<protein>
    <submittedName>
        <fullName evidence="4">MADF domain-containing protein</fullName>
    </submittedName>
</protein>
<keyword evidence="3" id="KW-1185">Reference proteome</keyword>
<accession>A0A183CGY0</accession>
<name>A0A183CGY0_GLOPA</name>
<feature type="region of interest" description="Disordered" evidence="1">
    <location>
        <begin position="17"/>
        <end position="37"/>
    </location>
</feature>
<reference evidence="4" key="3">
    <citation type="submission" date="2016-06" db="UniProtKB">
        <authorList>
            <consortium name="WormBaseParasite"/>
        </authorList>
    </citation>
    <scope>IDENTIFICATION</scope>
</reference>
<sequence>MVIGWWTQLIGRSNKSFRSGNSSKLRRRPTGPLPTNHSPYLSRRCEWNADQRAQLIQLVKQFDIIWLPVGATDKSKISISRRAAFEQIRQHFLDDGFTVDDLASQWRNLKDIFYKRFKEMNRRIQIGESNVKPPWRFFEALSFLAGNKAMDANRREVFGFAEGEGMEEDNLSSFGLLDELNEREESVLNLMKELKQEQDEIEEEQQQHHNPQINGGGCVSYHLRNGAERLDERPLDGERLSMRLTHHHPQNDHQPTIHQQQEFVNQLEGTMNRRRSSRVTPFRRVKRKISRGNDDGGTADAKRAYVQRTVPQRQLSPIWDALRQKSSNSPFGGSFPRRVRTSQHQQPISSEAAKMTNSVPPHGIEGRSKMALGETGTDRFRYFGAFVESAVRDLHHQCPDIARRLLHSIYGTVAEHQMEATLMFGGDEGPMDAQVLLDGLGADGKGAIDGSESLSIRPILTEWGWWV</sequence>
<feature type="compositionally biased region" description="Polar residues" evidence="1">
    <location>
        <begin position="350"/>
        <end position="359"/>
    </location>
</feature>
<dbReference type="PROSITE" id="PS51029">
    <property type="entry name" value="MADF"/>
    <property type="match status" value="1"/>
</dbReference>
<dbReference type="Pfam" id="PF10545">
    <property type="entry name" value="MADF_DNA_bdg"/>
    <property type="match status" value="1"/>
</dbReference>
<dbReference type="WBParaSite" id="GPLIN_001213600">
    <property type="protein sequence ID" value="GPLIN_001213600"/>
    <property type="gene ID" value="GPLIN_001213600"/>
</dbReference>
<feature type="region of interest" description="Disordered" evidence="1">
    <location>
        <begin position="198"/>
        <end position="217"/>
    </location>
</feature>
<reference evidence="3" key="2">
    <citation type="submission" date="2014-05" db="EMBL/GenBank/DDBJ databases">
        <title>The genome and life-stage specific transcriptomes of Globodera pallida elucidate key aspects of plant parasitism by a cyst nematode.</title>
        <authorList>
            <person name="Cotton J.A."/>
            <person name="Lilley C.J."/>
            <person name="Jones L.M."/>
            <person name="Kikuchi T."/>
            <person name="Reid A.J."/>
            <person name="Thorpe P."/>
            <person name="Tsai I.J."/>
            <person name="Beasley H."/>
            <person name="Blok V."/>
            <person name="Cock P.J.A."/>
            <person name="Van den Akker S.E."/>
            <person name="Holroyd N."/>
            <person name="Hunt M."/>
            <person name="Mantelin S."/>
            <person name="Naghra H."/>
            <person name="Pain A."/>
            <person name="Palomares-Rius J.E."/>
            <person name="Zarowiecki M."/>
            <person name="Berriman M."/>
            <person name="Jones J.T."/>
            <person name="Urwin P.E."/>
        </authorList>
    </citation>
    <scope>NUCLEOTIDE SEQUENCE [LARGE SCALE GENOMIC DNA]</scope>
    <source>
        <strain evidence="3">Lindley</strain>
    </source>
</reference>
<reference evidence="3" key="1">
    <citation type="submission" date="2013-12" db="EMBL/GenBank/DDBJ databases">
        <authorList>
            <person name="Aslett M."/>
        </authorList>
    </citation>
    <scope>NUCLEOTIDE SEQUENCE [LARGE SCALE GENOMIC DNA]</scope>
    <source>
        <strain evidence="3">Lindley</strain>
    </source>
</reference>
<feature type="region of interest" description="Disordered" evidence="1">
    <location>
        <begin position="350"/>
        <end position="369"/>
    </location>
</feature>
<evidence type="ECO:0000313" key="3">
    <source>
        <dbReference type="Proteomes" id="UP000050741"/>
    </source>
</evidence>
<feature type="domain" description="MADF" evidence="2">
    <location>
        <begin position="54"/>
        <end position="149"/>
    </location>
</feature>
<dbReference type="AlphaFoldDB" id="A0A183CGY0"/>
<evidence type="ECO:0000256" key="1">
    <source>
        <dbReference type="SAM" id="MobiDB-lite"/>
    </source>
</evidence>
<proteinExistence type="predicted"/>
<dbReference type="Proteomes" id="UP000050741">
    <property type="component" value="Unassembled WGS sequence"/>
</dbReference>
<dbReference type="SMART" id="SM00595">
    <property type="entry name" value="MADF"/>
    <property type="match status" value="1"/>
</dbReference>
<dbReference type="InterPro" id="IPR006578">
    <property type="entry name" value="MADF-dom"/>
</dbReference>
<organism evidence="3 4">
    <name type="scientific">Globodera pallida</name>
    <name type="common">Potato cyst nematode worm</name>
    <name type="synonym">Heterodera pallida</name>
    <dbReference type="NCBI Taxonomy" id="36090"/>
    <lineage>
        <taxon>Eukaryota</taxon>
        <taxon>Metazoa</taxon>
        <taxon>Ecdysozoa</taxon>
        <taxon>Nematoda</taxon>
        <taxon>Chromadorea</taxon>
        <taxon>Rhabditida</taxon>
        <taxon>Tylenchina</taxon>
        <taxon>Tylenchomorpha</taxon>
        <taxon>Tylenchoidea</taxon>
        <taxon>Heteroderidae</taxon>
        <taxon>Heteroderinae</taxon>
        <taxon>Globodera</taxon>
    </lineage>
</organism>
<evidence type="ECO:0000259" key="2">
    <source>
        <dbReference type="PROSITE" id="PS51029"/>
    </source>
</evidence>
<evidence type="ECO:0000313" key="4">
    <source>
        <dbReference type="WBParaSite" id="GPLIN_001213600"/>
    </source>
</evidence>